<feature type="domain" description="N-acetyltransferase" evidence="3">
    <location>
        <begin position="14"/>
        <end position="142"/>
    </location>
</feature>
<dbReference type="PANTHER" id="PTHR43877:SF2">
    <property type="entry name" value="AMINOALKYLPHOSPHONATE N-ACETYLTRANSFERASE-RELATED"/>
    <property type="match status" value="1"/>
</dbReference>
<name>A0ABN2IBR9_9ACTN</name>
<dbReference type="CDD" id="cd04301">
    <property type="entry name" value="NAT_SF"/>
    <property type="match status" value="2"/>
</dbReference>
<organism evidence="4 5">
    <name type="scientific">Kribbella yunnanensis</name>
    <dbReference type="NCBI Taxonomy" id="190194"/>
    <lineage>
        <taxon>Bacteria</taxon>
        <taxon>Bacillati</taxon>
        <taxon>Actinomycetota</taxon>
        <taxon>Actinomycetes</taxon>
        <taxon>Propionibacteriales</taxon>
        <taxon>Kribbellaceae</taxon>
        <taxon>Kribbella</taxon>
    </lineage>
</organism>
<dbReference type="InterPro" id="IPR016181">
    <property type="entry name" value="Acyl_CoA_acyltransferase"/>
</dbReference>
<dbReference type="EMBL" id="BAAANF010000018">
    <property type="protein sequence ID" value="GAA1701707.1"/>
    <property type="molecule type" value="Genomic_DNA"/>
</dbReference>
<dbReference type="PANTHER" id="PTHR43877">
    <property type="entry name" value="AMINOALKYLPHOSPHONATE N-ACETYLTRANSFERASE-RELATED-RELATED"/>
    <property type="match status" value="1"/>
</dbReference>
<accession>A0ABN2IBR9</accession>
<keyword evidence="2" id="KW-0012">Acyltransferase</keyword>
<keyword evidence="5" id="KW-1185">Reference proteome</keyword>
<gene>
    <name evidence="4" type="ORF">GCM10009745_56070</name>
</gene>
<keyword evidence="1" id="KW-0808">Transferase</keyword>
<dbReference type="InterPro" id="IPR000182">
    <property type="entry name" value="GNAT_dom"/>
</dbReference>
<evidence type="ECO:0000259" key="3">
    <source>
        <dbReference type="PROSITE" id="PS51186"/>
    </source>
</evidence>
<dbReference type="SUPFAM" id="SSF55729">
    <property type="entry name" value="Acyl-CoA N-acyltransferases (Nat)"/>
    <property type="match status" value="2"/>
</dbReference>
<comment type="caution">
    <text evidence="4">The sequence shown here is derived from an EMBL/GenBank/DDBJ whole genome shotgun (WGS) entry which is preliminary data.</text>
</comment>
<dbReference type="InterPro" id="IPR050832">
    <property type="entry name" value="Bact_Acetyltransf"/>
</dbReference>
<dbReference type="Proteomes" id="UP001500280">
    <property type="component" value="Unassembled WGS sequence"/>
</dbReference>
<evidence type="ECO:0000313" key="5">
    <source>
        <dbReference type="Proteomes" id="UP001500280"/>
    </source>
</evidence>
<dbReference type="Gene3D" id="3.40.630.30">
    <property type="match status" value="1"/>
</dbReference>
<evidence type="ECO:0000256" key="1">
    <source>
        <dbReference type="ARBA" id="ARBA00022679"/>
    </source>
</evidence>
<feature type="domain" description="N-acetyltransferase" evidence="3">
    <location>
        <begin position="152"/>
        <end position="290"/>
    </location>
</feature>
<sequence>MEFSGRAAGVGDAGAIWGVIAAAEVGWHGRAEVVPDRVAADLRRPLIDLALDTLVLEAPGGELVGWAWNHGGKRAQVDVHPAYRGLGLGSRLLDWAEARSREVGSDWIAQTVDDADKAGTELLQGRGYDVLAVNWLLERPLRSQPCEAPAGIRLEAYDSARAEEAHEVVEGAFAEFGSRRKSFEEWAELTVARASFRPDASTLAYDGDEVVGVVIALDGDEGYVEQLAVATDHRNRGIARAMLDRTAAEFHRLGRGNLTLWTHSGTGALAMYEHLGLRVRRSTTVHRLWL</sequence>
<dbReference type="PROSITE" id="PS51186">
    <property type="entry name" value="GNAT"/>
    <property type="match status" value="2"/>
</dbReference>
<evidence type="ECO:0000256" key="2">
    <source>
        <dbReference type="ARBA" id="ARBA00023315"/>
    </source>
</evidence>
<dbReference type="RefSeq" id="WP_344158360.1">
    <property type="nucleotide sequence ID" value="NZ_BAAANF010000018.1"/>
</dbReference>
<protein>
    <recommendedName>
        <fullName evidence="3">N-acetyltransferase domain-containing protein</fullName>
    </recommendedName>
</protein>
<proteinExistence type="predicted"/>
<evidence type="ECO:0000313" key="4">
    <source>
        <dbReference type="EMBL" id="GAA1701707.1"/>
    </source>
</evidence>
<dbReference type="Pfam" id="PF00583">
    <property type="entry name" value="Acetyltransf_1"/>
    <property type="match status" value="2"/>
</dbReference>
<reference evidence="4 5" key="1">
    <citation type="journal article" date="2019" name="Int. J. Syst. Evol. Microbiol.">
        <title>The Global Catalogue of Microorganisms (GCM) 10K type strain sequencing project: providing services to taxonomists for standard genome sequencing and annotation.</title>
        <authorList>
            <consortium name="The Broad Institute Genomics Platform"/>
            <consortium name="The Broad Institute Genome Sequencing Center for Infectious Disease"/>
            <person name="Wu L."/>
            <person name="Ma J."/>
        </authorList>
    </citation>
    <scope>NUCLEOTIDE SEQUENCE [LARGE SCALE GENOMIC DNA]</scope>
    <source>
        <strain evidence="4 5">JCM 14307</strain>
    </source>
</reference>